<dbReference type="EMBL" id="WBVT01000025">
    <property type="protein sequence ID" value="KAB7789959.1"/>
    <property type="molecule type" value="Genomic_DNA"/>
</dbReference>
<keyword evidence="1" id="KW-0812">Transmembrane</keyword>
<feature type="transmembrane region" description="Helical" evidence="1">
    <location>
        <begin position="30"/>
        <end position="48"/>
    </location>
</feature>
<gene>
    <name evidence="2" type="ORF">F7D09_1509</name>
</gene>
<dbReference type="Proteomes" id="UP000441772">
    <property type="component" value="Unassembled WGS sequence"/>
</dbReference>
<evidence type="ECO:0000313" key="3">
    <source>
        <dbReference type="Proteomes" id="UP000441772"/>
    </source>
</evidence>
<proteinExistence type="predicted"/>
<name>A0A6I1GKI4_9BIFI</name>
<organism evidence="2 3">
    <name type="scientific">Bifidobacterium leontopitheci</name>
    <dbReference type="NCBI Taxonomy" id="2650774"/>
    <lineage>
        <taxon>Bacteria</taxon>
        <taxon>Bacillati</taxon>
        <taxon>Actinomycetota</taxon>
        <taxon>Actinomycetes</taxon>
        <taxon>Bifidobacteriales</taxon>
        <taxon>Bifidobacteriaceae</taxon>
        <taxon>Bifidobacterium</taxon>
    </lineage>
</organism>
<keyword evidence="3" id="KW-1185">Reference proteome</keyword>
<protein>
    <submittedName>
        <fullName evidence="2">Uncharacterized protein</fullName>
    </submittedName>
</protein>
<evidence type="ECO:0000313" key="2">
    <source>
        <dbReference type="EMBL" id="KAB7789959.1"/>
    </source>
</evidence>
<reference evidence="2 3" key="1">
    <citation type="submission" date="2019-09" db="EMBL/GenBank/DDBJ databases">
        <title>Characterization of the phylogenetic diversity of two novel species belonging to the genus Bifidobacterium: Bifidobacterium cebidarum sp. nov. and Bifidobacterium leontopitheci sp. nov.</title>
        <authorList>
            <person name="Lugli G.A."/>
            <person name="Duranti S."/>
            <person name="Milani C."/>
            <person name="Turroni F."/>
            <person name="Ventura M."/>
        </authorList>
    </citation>
    <scope>NUCLEOTIDE SEQUENCE [LARGE SCALE GENOMIC DNA]</scope>
    <source>
        <strain evidence="2 3">LMG 31471</strain>
    </source>
</reference>
<keyword evidence="1" id="KW-1133">Transmembrane helix</keyword>
<comment type="caution">
    <text evidence="2">The sequence shown here is derived from an EMBL/GenBank/DDBJ whole genome shotgun (WGS) entry which is preliminary data.</text>
</comment>
<evidence type="ECO:0000256" key="1">
    <source>
        <dbReference type="SAM" id="Phobius"/>
    </source>
</evidence>
<keyword evidence="1" id="KW-0472">Membrane</keyword>
<accession>A0A6I1GKI4</accession>
<dbReference type="AlphaFoldDB" id="A0A6I1GKI4"/>
<sequence length="61" mass="5828">MNRPFIIGVVSTLFGLVSLGGAISGNVVTAGGFGLAAGLMGLAAAIAADRGNAGSAPRKRG</sequence>